<organism evidence="2 3">
    <name type="scientific">Prorocentrum cordatum</name>
    <dbReference type="NCBI Taxonomy" id="2364126"/>
    <lineage>
        <taxon>Eukaryota</taxon>
        <taxon>Sar</taxon>
        <taxon>Alveolata</taxon>
        <taxon>Dinophyceae</taxon>
        <taxon>Prorocentrales</taxon>
        <taxon>Prorocentraceae</taxon>
        <taxon>Prorocentrum</taxon>
    </lineage>
</organism>
<reference evidence="2" key="1">
    <citation type="submission" date="2023-10" db="EMBL/GenBank/DDBJ databases">
        <authorList>
            <person name="Chen Y."/>
            <person name="Shah S."/>
            <person name="Dougan E. K."/>
            <person name="Thang M."/>
            <person name="Chan C."/>
        </authorList>
    </citation>
    <scope>NUCLEOTIDE SEQUENCE [LARGE SCALE GENOMIC DNA]</scope>
</reference>
<sequence>MAGSAAARSPSGSEAGDGAAGHSGRCLMGEFCSGAVCAIGLGGLVAALLAPQSPAQFAAQAVGAAAGAHRYAQSGRSESCLLAAALRQGAGPRAQSLREKGYMAAARLAGASAGCFAAWSTFTPDLDFQVLASSLLATAGASIGSLLAEPEEATDSAAAAAGEGPAEAPSPIGMSECGPAQ</sequence>
<evidence type="ECO:0000313" key="3">
    <source>
        <dbReference type="Proteomes" id="UP001189429"/>
    </source>
</evidence>
<feature type="region of interest" description="Disordered" evidence="1">
    <location>
        <begin position="154"/>
        <end position="181"/>
    </location>
</feature>
<gene>
    <name evidence="2" type="ORF">PCOR1329_LOCUS49881</name>
</gene>
<proteinExistence type="predicted"/>
<comment type="caution">
    <text evidence="2">The sequence shown here is derived from an EMBL/GenBank/DDBJ whole genome shotgun (WGS) entry which is preliminary data.</text>
</comment>
<evidence type="ECO:0000313" key="2">
    <source>
        <dbReference type="EMBL" id="CAK0861115.1"/>
    </source>
</evidence>
<dbReference type="EMBL" id="CAUYUJ010016043">
    <property type="protein sequence ID" value="CAK0861115.1"/>
    <property type="molecule type" value="Genomic_DNA"/>
</dbReference>
<evidence type="ECO:0008006" key="4">
    <source>
        <dbReference type="Google" id="ProtNLM"/>
    </source>
</evidence>
<feature type="compositionally biased region" description="Low complexity" evidence="1">
    <location>
        <begin position="155"/>
        <end position="171"/>
    </location>
</feature>
<protein>
    <recommendedName>
        <fullName evidence="4">Mitochondrial import inner membrane translocase subunit TIM22</fullName>
    </recommendedName>
</protein>
<keyword evidence="3" id="KW-1185">Reference proteome</keyword>
<name>A0ABN9UMH8_9DINO</name>
<dbReference type="Proteomes" id="UP001189429">
    <property type="component" value="Unassembled WGS sequence"/>
</dbReference>
<evidence type="ECO:0000256" key="1">
    <source>
        <dbReference type="SAM" id="MobiDB-lite"/>
    </source>
</evidence>
<accession>A0ABN9UMH8</accession>